<proteinExistence type="predicted"/>
<evidence type="ECO:0000313" key="2">
    <source>
        <dbReference type="Proteomes" id="UP000789941"/>
    </source>
</evidence>
<organism evidence="1 2">
    <name type="scientific">Candidatus Bilamarchaeum dharawalense</name>
    <dbReference type="NCBI Taxonomy" id="2885759"/>
    <lineage>
        <taxon>Archaea</taxon>
        <taxon>Candidatus Micrarchaeota</taxon>
        <taxon>Candidatus Micrarchaeia</taxon>
        <taxon>Candidatus Anstonellales</taxon>
        <taxon>Candidatus Bilamarchaeaceae</taxon>
        <taxon>Candidatus Bilamarchaeum</taxon>
    </lineage>
</organism>
<reference evidence="1 2" key="1">
    <citation type="submission" date="2019-08" db="EMBL/GenBank/DDBJ databases">
        <authorList>
            <person name="Vazquez-Campos X."/>
        </authorList>
    </citation>
    <scope>NUCLEOTIDE SEQUENCE [LARGE SCALE GENOMIC DNA]</scope>
    <source>
        <strain evidence="1">LFW-283_2</strain>
    </source>
</reference>
<gene>
    <name evidence="1" type="ORF">LFW2832_01135</name>
</gene>
<sequence length="113" mass="12663">MSRQEHVLKHNEIIGHATVSIKFSKLLFFSTTYQATLFRYTGNGYNFKVYAIVSGKEGDRIVGTVNEDKPVAGGHYTLSTDLPHKSYLDLVLAAYARLKNPPKDGFKDKEPLS</sequence>
<dbReference type="Proteomes" id="UP000789941">
    <property type="component" value="Unassembled WGS sequence"/>
</dbReference>
<dbReference type="EMBL" id="CABMJJ010000011">
    <property type="protein sequence ID" value="VVC04822.1"/>
    <property type="molecule type" value="Genomic_DNA"/>
</dbReference>
<protein>
    <submittedName>
        <fullName evidence="1">Uncharacterized protein</fullName>
    </submittedName>
</protein>
<dbReference type="AlphaFoldDB" id="A0A5E4LXP6"/>
<name>A0A5E4LXP6_9ARCH</name>
<comment type="caution">
    <text evidence="1">The sequence shown here is derived from an EMBL/GenBank/DDBJ whole genome shotgun (WGS) entry which is preliminary data.</text>
</comment>
<evidence type="ECO:0000313" key="1">
    <source>
        <dbReference type="EMBL" id="VVC04822.1"/>
    </source>
</evidence>
<accession>A0A5E4LXP6</accession>